<protein>
    <submittedName>
        <fullName evidence="1">Uncharacterized protein</fullName>
    </submittedName>
</protein>
<dbReference type="eggNOG" id="ENOG502SV8D">
    <property type="taxonomic scope" value="Eukaryota"/>
</dbReference>
<keyword evidence="2" id="KW-1185">Reference proteome</keyword>
<dbReference type="OrthoDB" id="37659at2759"/>
<evidence type="ECO:0000313" key="2">
    <source>
        <dbReference type="Proteomes" id="UP000007978"/>
    </source>
</evidence>
<dbReference type="GeneID" id="20361543"/>
<dbReference type="Pfam" id="PF20174">
    <property type="entry name" value="DUF6540"/>
    <property type="match status" value="1"/>
</dbReference>
<proteinExistence type="predicted"/>
<evidence type="ECO:0000313" key="1">
    <source>
        <dbReference type="EMBL" id="EKJ76926.1"/>
    </source>
</evidence>
<dbReference type="AlphaFoldDB" id="K3UW98"/>
<dbReference type="Proteomes" id="UP000007978">
    <property type="component" value="Chromosome 3"/>
</dbReference>
<organism evidence="1 2">
    <name type="scientific">Fusarium pseudograminearum (strain CS3096)</name>
    <name type="common">Wheat and barley crown-rot fungus</name>
    <dbReference type="NCBI Taxonomy" id="1028729"/>
    <lineage>
        <taxon>Eukaryota</taxon>
        <taxon>Fungi</taxon>
        <taxon>Dikarya</taxon>
        <taxon>Ascomycota</taxon>
        <taxon>Pezizomycotina</taxon>
        <taxon>Sordariomycetes</taxon>
        <taxon>Hypocreomycetidae</taxon>
        <taxon>Hypocreales</taxon>
        <taxon>Nectriaceae</taxon>
        <taxon>Fusarium</taxon>
    </lineage>
</organism>
<reference evidence="1 2" key="1">
    <citation type="journal article" date="2012" name="PLoS Pathog.">
        <title>Comparative pathogenomics reveals horizontally acquired novel virulence genes in fungi infecting cereal hosts.</title>
        <authorList>
            <person name="Gardiner D.M."/>
            <person name="McDonald M.C."/>
            <person name="Covarelli L."/>
            <person name="Solomon P.S."/>
            <person name="Rusu A.G."/>
            <person name="Marshall M."/>
            <person name="Kazan K."/>
            <person name="Chakraborty S."/>
            <person name="McDonald B.A."/>
            <person name="Manners J.M."/>
        </authorList>
    </citation>
    <scope>NUCLEOTIDE SEQUENCE [LARGE SCALE GENOMIC DNA]</scope>
    <source>
        <strain evidence="1 2">CS3096</strain>
    </source>
</reference>
<dbReference type="EMBL" id="AFNW01000065">
    <property type="protein sequence ID" value="EKJ76926.1"/>
    <property type="molecule type" value="Genomic_DNA"/>
</dbReference>
<comment type="caution">
    <text evidence="1">The sequence shown here is derived from an EMBL/GenBank/DDBJ whole genome shotgun (WGS) entry which is preliminary data.</text>
</comment>
<dbReference type="RefSeq" id="XP_009254318.1">
    <property type="nucleotide sequence ID" value="XM_009256043.1"/>
</dbReference>
<name>K3UW98_FUSPC</name>
<sequence>MSGATRYTVYVAVHKGDPMDFSKYRHTGLWFVPENSVPHYFYHVRGKPTVFLFEMRKNWDPTRSANFAKKVLAGRISHPLTASELEQHMRSVTVGNDDHEFNCQQWVQMALLLLRQKGLLTQEQYDAGVDGMIDATMEAADEDIA</sequence>
<dbReference type="InterPro" id="IPR046670">
    <property type="entry name" value="DUF6540"/>
</dbReference>
<dbReference type="HOGENOM" id="CLU_134511_0_0_1"/>
<accession>K3UW98</accession>
<dbReference type="KEGG" id="fpu:FPSE_02924"/>
<gene>
    <name evidence="1" type="ORF">FPSE_02924</name>
</gene>